<reference evidence="1 2" key="1">
    <citation type="submission" date="2019-11" db="EMBL/GenBank/DDBJ databases">
        <authorList>
            <person name="Jiao W.-B."/>
            <person name="Schneeberger K."/>
        </authorList>
    </citation>
    <scope>NUCLEOTIDE SEQUENCE [LARGE SCALE GENOMIC DNA]</scope>
    <source>
        <strain evidence="2">cv. An-1</strain>
    </source>
</reference>
<sequence length="49" mass="5472">MRDKEESIFGFKREAGPSIIFSQRLTAMTADLALPVLFLSSSPPHRLLP</sequence>
<gene>
    <name evidence="1" type="ORF">AN1_LOCUS19162</name>
</gene>
<organism evidence="1 2">
    <name type="scientific">Arabidopsis thaliana</name>
    <name type="common">Mouse-ear cress</name>
    <dbReference type="NCBI Taxonomy" id="3702"/>
    <lineage>
        <taxon>Eukaryota</taxon>
        <taxon>Viridiplantae</taxon>
        <taxon>Streptophyta</taxon>
        <taxon>Embryophyta</taxon>
        <taxon>Tracheophyta</taxon>
        <taxon>Spermatophyta</taxon>
        <taxon>Magnoliopsida</taxon>
        <taxon>eudicotyledons</taxon>
        <taxon>Gunneridae</taxon>
        <taxon>Pentapetalae</taxon>
        <taxon>rosids</taxon>
        <taxon>malvids</taxon>
        <taxon>Brassicales</taxon>
        <taxon>Brassicaceae</taxon>
        <taxon>Camelineae</taxon>
        <taxon>Arabidopsis</taxon>
    </lineage>
</organism>
<dbReference type="Proteomes" id="UP000426265">
    <property type="component" value="Unassembled WGS sequence"/>
</dbReference>
<accession>A0A654FSA5</accession>
<proteinExistence type="predicted"/>
<protein>
    <submittedName>
        <fullName evidence="1">Uncharacterized protein</fullName>
    </submittedName>
</protein>
<evidence type="ECO:0000313" key="2">
    <source>
        <dbReference type="Proteomes" id="UP000426265"/>
    </source>
</evidence>
<name>A0A654FSA5_ARATH</name>
<dbReference type="ExpressionAtlas" id="A0A654FSA5">
    <property type="expression patterns" value="baseline and differential"/>
</dbReference>
<dbReference type="AlphaFoldDB" id="A0A654FSA5"/>
<dbReference type="EMBL" id="CACRSJ010000109">
    <property type="protein sequence ID" value="VYS63748.1"/>
    <property type="molecule type" value="Genomic_DNA"/>
</dbReference>
<evidence type="ECO:0000313" key="1">
    <source>
        <dbReference type="EMBL" id="VYS63748.1"/>
    </source>
</evidence>